<evidence type="ECO:0000313" key="1">
    <source>
        <dbReference type="EMBL" id="GAA3813240.1"/>
    </source>
</evidence>
<comment type="caution">
    <text evidence="1">The sequence shown here is derived from an EMBL/GenBank/DDBJ whole genome shotgun (WGS) entry which is preliminary data.</text>
</comment>
<dbReference type="EMBL" id="BAAAZR010000008">
    <property type="protein sequence ID" value="GAA3813240.1"/>
    <property type="molecule type" value="Genomic_DNA"/>
</dbReference>
<evidence type="ECO:0008006" key="3">
    <source>
        <dbReference type="Google" id="ProtNLM"/>
    </source>
</evidence>
<keyword evidence="2" id="KW-1185">Reference proteome</keyword>
<sequence>MVQGVANLLYLWIPMAAELSVEVGNCWRLLGQYHPAADCAEAAVSEFRERLPRSAQFNRIHAADAYLGMGELEQALDSAGTAIPMAKALSSARSIEFIQAFAARLEPYGTTVAVREFRDRLHAELAA</sequence>
<dbReference type="Proteomes" id="UP001500888">
    <property type="component" value="Unassembled WGS sequence"/>
</dbReference>
<dbReference type="RefSeq" id="WP_344941205.1">
    <property type="nucleotide sequence ID" value="NZ_BAAAZR010000008.1"/>
</dbReference>
<proteinExistence type="predicted"/>
<dbReference type="SUPFAM" id="SSF48452">
    <property type="entry name" value="TPR-like"/>
    <property type="match status" value="1"/>
</dbReference>
<evidence type="ECO:0000313" key="2">
    <source>
        <dbReference type="Proteomes" id="UP001500888"/>
    </source>
</evidence>
<organism evidence="1 2">
    <name type="scientific">Sphaerisporangium flaviroseum</name>
    <dbReference type="NCBI Taxonomy" id="509199"/>
    <lineage>
        <taxon>Bacteria</taxon>
        <taxon>Bacillati</taxon>
        <taxon>Actinomycetota</taxon>
        <taxon>Actinomycetes</taxon>
        <taxon>Streptosporangiales</taxon>
        <taxon>Streptosporangiaceae</taxon>
        <taxon>Sphaerisporangium</taxon>
    </lineage>
</organism>
<dbReference type="InterPro" id="IPR011990">
    <property type="entry name" value="TPR-like_helical_dom_sf"/>
</dbReference>
<protein>
    <recommendedName>
        <fullName evidence="3">Tetratricopeptide repeat protein</fullName>
    </recommendedName>
</protein>
<accession>A0ABP7I9Y1</accession>
<reference evidence="2" key="1">
    <citation type="journal article" date="2019" name="Int. J. Syst. Evol. Microbiol.">
        <title>The Global Catalogue of Microorganisms (GCM) 10K type strain sequencing project: providing services to taxonomists for standard genome sequencing and annotation.</title>
        <authorList>
            <consortium name="The Broad Institute Genomics Platform"/>
            <consortium name="The Broad Institute Genome Sequencing Center for Infectious Disease"/>
            <person name="Wu L."/>
            <person name="Ma J."/>
        </authorList>
    </citation>
    <scope>NUCLEOTIDE SEQUENCE [LARGE SCALE GENOMIC DNA]</scope>
    <source>
        <strain evidence="2">JCM 16908</strain>
    </source>
</reference>
<gene>
    <name evidence="1" type="ORF">GCM10022226_37440</name>
</gene>
<name>A0ABP7I9Y1_9ACTN</name>